<proteinExistence type="predicted"/>
<dbReference type="GO" id="GO:0003677">
    <property type="term" value="F:DNA binding"/>
    <property type="evidence" value="ECO:0007669"/>
    <property type="project" value="InterPro"/>
</dbReference>
<dbReference type="Proteomes" id="UP000321400">
    <property type="component" value="Unassembled WGS sequence"/>
</dbReference>
<protein>
    <recommendedName>
        <fullName evidence="3">Tyr recombinase domain-containing protein</fullName>
    </recommendedName>
</protein>
<evidence type="ECO:0000313" key="1">
    <source>
        <dbReference type="EMBL" id="GEN57690.1"/>
    </source>
</evidence>
<evidence type="ECO:0008006" key="3">
    <source>
        <dbReference type="Google" id="ProtNLM"/>
    </source>
</evidence>
<dbReference type="SUPFAM" id="SSF56349">
    <property type="entry name" value="DNA breaking-rejoining enzymes"/>
    <property type="match status" value="1"/>
</dbReference>
<accession>A0A511X417</accession>
<name>A0A511X417_9BACI</name>
<dbReference type="EMBL" id="BJYE01000036">
    <property type="protein sequence ID" value="GEN57690.1"/>
    <property type="molecule type" value="Genomic_DNA"/>
</dbReference>
<reference evidence="1 2" key="1">
    <citation type="submission" date="2019-07" db="EMBL/GenBank/DDBJ databases">
        <title>Whole genome shotgun sequence of Halolactibacillus alkaliphilus NBRC 103919.</title>
        <authorList>
            <person name="Hosoyama A."/>
            <person name="Uohara A."/>
            <person name="Ohji S."/>
            <person name="Ichikawa N."/>
        </authorList>
    </citation>
    <scope>NUCLEOTIDE SEQUENCE [LARGE SCALE GENOMIC DNA]</scope>
    <source>
        <strain evidence="1 2">NBRC 103919</strain>
    </source>
</reference>
<gene>
    <name evidence="1" type="ORF">HAL01_21540</name>
</gene>
<sequence length="222" mass="25684">MARRKSASLSYDIKQAIQEVDQIGKSKRDVRKNGDKRFIHSYKQKKETMSVGQNFAQWAKQQHQVKRLTDVTETHYRAYIAFKQQEGISKGHLKNIETGLRHIEKGLALKAARLGKQPIQFTTNKRLITGKPTPINRSYSQEEFEHIRPFMSANGQAGVDLMRHLGLRVEEATQVRAEHFQQIGDNWRLVIKNGQGITKGGRYRFMSIPERFNKRLEALLIN</sequence>
<dbReference type="InterPro" id="IPR011010">
    <property type="entry name" value="DNA_brk_join_enz"/>
</dbReference>
<organism evidence="1 2">
    <name type="scientific">Halolactibacillus alkaliphilus</name>
    <dbReference type="NCBI Taxonomy" id="442899"/>
    <lineage>
        <taxon>Bacteria</taxon>
        <taxon>Bacillati</taxon>
        <taxon>Bacillota</taxon>
        <taxon>Bacilli</taxon>
        <taxon>Bacillales</taxon>
        <taxon>Bacillaceae</taxon>
        <taxon>Halolactibacillus</taxon>
    </lineage>
</organism>
<dbReference type="RefSeq" id="WP_089803369.1">
    <property type="nucleotide sequence ID" value="NZ_BJYE01000036.1"/>
</dbReference>
<dbReference type="STRING" id="442899.SAMN05720591_13429"/>
<dbReference type="AlphaFoldDB" id="A0A511X417"/>
<keyword evidence="2" id="KW-1185">Reference proteome</keyword>
<evidence type="ECO:0000313" key="2">
    <source>
        <dbReference type="Proteomes" id="UP000321400"/>
    </source>
</evidence>
<comment type="caution">
    <text evidence="1">The sequence shown here is derived from an EMBL/GenBank/DDBJ whole genome shotgun (WGS) entry which is preliminary data.</text>
</comment>
<dbReference type="OrthoDB" id="2450416at2"/>